<feature type="signal peptide" evidence="3">
    <location>
        <begin position="1"/>
        <end position="16"/>
    </location>
</feature>
<keyword evidence="2" id="KW-0472">Membrane</keyword>
<evidence type="ECO:0000256" key="1">
    <source>
        <dbReference type="SAM" id="MobiDB-lite"/>
    </source>
</evidence>
<name>A0A8H4XBY8_9HYPO</name>
<dbReference type="Proteomes" id="UP000622797">
    <property type="component" value="Unassembled WGS sequence"/>
</dbReference>
<proteinExistence type="predicted"/>
<protein>
    <recommendedName>
        <fullName evidence="6">Mid2 domain-containing protein</fullName>
    </recommendedName>
</protein>
<feature type="compositionally biased region" description="Low complexity" evidence="1">
    <location>
        <begin position="170"/>
        <end position="212"/>
    </location>
</feature>
<reference evidence="4" key="1">
    <citation type="journal article" date="2020" name="BMC Genomics">
        <title>Correction to: Identification and distribution of gene clusters required for synthesis of sphingolipid metabolism inhibitors in diverse species of the filamentous fungus Fusarium.</title>
        <authorList>
            <person name="Kim H.S."/>
            <person name="Lohmar J.M."/>
            <person name="Busman M."/>
            <person name="Brown D.W."/>
            <person name="Naumann T.A."/>
            <person name="Divon H.H."/>
            <person name="Lysoe E."/>
            <person name="Uhlig S."/>
            <person name="Proctor R.H."/>
        </authorList>
    </citation>
    <scope>NUCLEOTIDE SEQUENCE</scope>
    <source>
        <strain evidence="4">NRRL 20472</strain>
    </source>
</reference>
<keyword evidence="3" id="KW-0732">Signal</keyword>
<keyword evidence="5" id="KW-1185">Reference proteome</keyword>
<sequence>MHQILWILLLFQFCMSRSHALYARFPYRTETLSPSRTIGYLEQRAVPSEMVTCGYKNGDPEAMTKAASGSVCRFSTQNGLWGMCNRGGDASCTVAGRCRDKHDCTDGCGKTENTKFRMTSCKAVEYCSFAYLFMDEGHKYTYVACGAVAATDTYYNTPKVPALTKDATQTTSTAETSEPSSDTTDATPSTTLSESATETATEASDDSAAPSPSNTGAIVGGVVGGLAVVCGTAIAAIYLLRRNRGRKAETTPETEAEPAMAEAPEETAPDQRPKELAGSSGFNGVGQNKKPAELQGTASPNRPAPVELP</sequence>
<organism evidence="4 5">
    <name type="scientific">Fusarium sarcochroum</name>
    <dbReference type="NCBI Taxonomy" id="1208366"/>
    <lineage>
        <taxon>Eukaryota</taxon>
        <taxon>Fungi</taxon>
        <taxon>Dikarya</taxon>
        <taxon>Ascomycota</taxon>
        <taxon>Pezizomycotina</taxon>
        <taxon>Sordariomycetes</taxon>
        <taxon>Hypocreomycetidae</taxon>
        <taxon>Hypocreales</taxon>
        <taxon>Nectriaceae</taxon>
        <taxon>Fusarium</taxon>
        <taxon>Fusarium lateritium species complex</taxon>
    </lineage>
</organism>
<evidence type="ECO:0008006" key="6">
    <source>
        <dbReference type="Google" id="ProtNLM"/>
    </source>
</evidence>
<comment type="caution">
    <text evidence="4">The sequence shown here is derived from an EMBL/GenBank/DDBJ whole genome shotgun (WGS) entry which is preliminary data.</text>
</comment>
<evidence type="ECO:0000313" key="5">
    <source>
        <dbReference type="Proteomes" id="UP000622797"/>
    </source>
</evidence>
<evidence type="ECO:0000256" key="2">
    <source>
        <dbReference type="SAM" id="Phobius"/>
    </source>
</evidence>
<dbReference type="AlphaFoldDB" id="A0A8H4XBY8"/>
<gene>
    <name evidence="4" type="ORF">FSARC_3909</name>
</gene>
<keyword evidence="2" id="KW-1133">Transmembrane helix</keyword>
<feature type="region of interest" description="Disordered" evidence="1">
    <location>
        <begin position="166"/>
        <end position="212"/>
    </location>
</feature>
<dbReference type="OrthoDB" id="3547571at2759"/>
<evidence type="ECO:0000256" key="3">
    <source>
        <dbReference type="SAM" id="SignalP"/>
    </source>
</evidence>
<accession>A0A8H4XBY8</accession>
<evidence type="ECO:0000313" key="4">
    <source>
        <dbReference type="EMBL" id="KAF4968780.1"/>
    </source>
</evidence>
<feature type="compositionally biased region" description="Low complexity" evidence="1">
    <location>
        <begin position="251"/>
        <end position="262"/>
    </location>
</feature>
<reference evidence="4" key="2">
    <citation type="submission" date="2020-05" db="EMBL/GenBank/DDBJ databases">
        <authorList>
            <person name="Kim H.-S."/>
            <person name="Proctor R.H."/>
            <person name="Brown D.W."/>
        </authorList>
    </citation>
    <scope>NUCLEOTIDE SEQUENCE</scope>
    <source>
        <strain evidence="4">NRRL 20472</strain>
    </source>
</reference>
<dbReference type="EMBL" id="JABEXW010000187">
    <property type="protein sequence ID" value="KAF4968780.1"/>
    <property type="molecule type" value="Genomic_DNA"/>
</dbReference>
<feature type="transmembrane region" description="Helical" evidence="2">
    <location>
        <begin position="217"/>
        <end position="240"/>
    </location>
</feature>
<keyword evidence="2" id="KW-0812">Transmembrane</keyword>
<feature type="chain" id="PRO_5034748880" description="Mid2 domain-containing protein" evidence="3">
    <location>
        <begin position="17"/>
        <end position="309"/>
    </location>
</feature>
<feature type="region of interest" description="Disordered" evidence="1">
    <location>
        <begin position="246"/>
        <end position="309"/>
    </location>
</feature>